<dbReference type="EMBL" id="CP165727">
    <property type="protein sequence ID" value="XDV62953.1"/>
    <property type="molecule type" value="Genomic_DNA"/>
</dbReference>
<sequence>MTTTPLVLQISNEPEPSGPRTRFARAFEDLADAGLLRYACAVPAAGDQLPSSRPDLVFVQSPQSYPWTNRQVRKWLRTAGEPPVVVWEGDAWGGLTKPLRERNLAWMRAAEEVFSVAAGGQAAMLRRVCGRPVRYVPHVAPLHLLAAPRGPEPAAGGVTLVGKRLTYLGIELIPDDRERALFVTELHKVAGARLAVYGTGWRGPFARGPVPFPEQLTVMEGALISAGWDRYRKLTGYFSDRLPIAMCAGRVHVTSRQPGLGWLPGPDRGLHLMDTPRAAAGRVRELLRRDPEELLVQGRWMSEWARARLTERQALLHMLSPYIPLLPAPPTDPWAGLAALDC</sequence>
<protein>
    <recommendedName>
        <fullName evidence="2">Glycosyltransferase family 1 protein</fullName>
    </recommendedName>
</protein>
<accession>A0AB39XYM6</accession>
<organism evidence="1">
    <name type="scientific">Streptomyces sp. R33</name>
    <dbReference type="NCBI Taxonomy" id="3238629"/>
    <lineage>
        <taxon>Bacteria</taxon>
        <taxon>Bacillati</taxon>
        <taxon>Actinomycetota</taxon>
        <taxon>Actinomycetes</taxon>
        <taxon>Kitasatosporales</taxon>
        <taxon>Streptomycetaceae</taxon>
        <taxon>Streptomyces</taxon>
    </lineage>
</organism>
<proteinExistence type="predicted"/>
<evidence type="ECO:0008006" key="2">
    <source>
        <dbReference type="Google" id="ProtNLM"/>
    </source>
</evidence>
<gene>
    <name evidence="1" type="ORF">AB5J51_08415</name>
</gene>
<name>A0AB39XYM6_9ACTN</name>
<dbReference type="RefSeq" id="WP_369777326.1">
    <property type="nucleotide sequence ID" value="NZ_CP165727.1"/>
</dbReference>
<dbReference type="AlphaFoldDB" id="A0AB39XYM6"/>
<reference evidence="1" key="1">
    <citation type="submission" date="2024-08" db="EMBL/GenBank/DDBJ databases">
        <authorList>
            <person name="Yu S.T."/>
        </authorList>
    </citation>
    <scope>NUCLEOTIDE SEQUENCE</scope>
    <source>
        <strain evidence="1">R33</strain>
    </source>
</reference>
<evidence type="ECO:0000313" key="1">
    <source>
        <dbReference type="EMBL" id="XDV62953.1"/>
    </source>
</evidence>